<dbReference type="Proteomes" id="UP001499993">
    <property type="component" value="Unassembled WGS sequence"/>
</dbReference>
<name>A0ABP9GA43_9ACTN</name>
<evidence type="ECO:0000313" key="3">
    <source>
        <dbReference type="Proteomes" id="UP001499993"/>
    </source>
</evidence>
<gene>
    <name evidence="2" type="ORF">GCM10023224_14470</name>
</gene>
<reference evidence="3" key="1">
    <citation type="journal article" date="2019" name="Int. J. Syst. Evol. Microbiol.">
        <title>The Global Catalogue of Microorganisms (GCM) 10K type strain sequencing project: providing services to taxonomists for standard genome sequencing and annotation.</title>
        <authorList>
            <consortium name="The Broad Institute Genomics Platform"/>
            <consortium name="The Broad Institute Genome Sequencing Center for Infectious Disease"/>
            <person name="Wu L."/>
            <person name="Ma J."/>
        </authorList>
    </citation>
    <scope>NUCLEOTIDE SEQUENCE [LARGE SCALE GENOMIC DNA]</scope>
    <source>
        <strain evidence="3">JCM 18123</strain>
    </source>
</reference>
<dbReference type="EMBL" id="BAABIK010000006">
    <property type="protein sequence ID" value="GAA4934922.1"/>
    <property type="molecule type" value="Genomic_DNA"/>
</dbReference>
<proteinExistence type="predicted"/>
<feature type="region of interest" description="Disordered" evidence="1">
    <location>
        <begin position="195"/>
        <end position="227"/>
    </location>
</feature>
<keyword evidence="3" id="KW-1185">Reference proteome</keyword>
<protein>
    <submittedName>
        <fullName evidence="2">Uncharacterized protein</fullName>
    </submittedName>
</protein>
<evidence type="ECO:0000313" key="2">
    <source>
        <dbReference type="EMBL" id="GAA4934922.1"/>
    </source>
</evidence>
<sequence length="355" mass="37472">MGWSDFNVWGRRAVAAATAGALLAGGYGGYVWVKERSPGDRLAEACGGMLPVDEVLALTGATASGFGGRDLELTSDTYDVSESVREPGAIPTTCRANTLNVRIETVGGSRSAFDTYTFHRNDAPLPIPLPAGWSGFLVPEDEEEIGVSVLLDCPEWDRREGAGILVNVERYDTDSSDASVRAQVARVATGAAERAAQRTGCGGEPGGRITEVDSTAGTPSPADTERADGTCQGMTSHPRMQETAARTAPVESCLLTDALLLRSYYGPFVRGEGEGRFGAWERASGVTGFTAWGSAKCRGALGTAVYALRPVKDSDRSFDSAPPTRSEYADLRRFAEASAERHHCSSPSLPAGPRG</sequence>
<evidence type="ECO:0000256" key="1">
    <source>
        <dbReference type="SAM" id="MobiDB-lite"/>
    </source>
</evidence>
<comment type="caution">
    <text evidence="2">The sequence shown here is derived from an EMBL/GenBank/DDBJ whole genome shotgun (WGS) entry which is preliminary data.</text>
</comment>
<organism evidence="2 3">
    <name type="scientific">Streptomonospora halophila</name>
    <dbReference type="NCBI Taxonomy" id="427369"/>
    <lineage>
        <taxon>Bacteria</taxon>
        <taxon>Bacillati</taxon>
        <taxon>Actinomycetota</taxon>
        <taxon>Actinomycetes</taxon>
        <taxon>Streptosporangiales</taxon>
        <taxon>Nocardiopsidaceae</taxon>
        <taxon>Streptomonospora</taxon>
    </lineage>
</organism>
<dbReference type="RefSeq" id="WP_345555943.1">
    <property type="nucleotide sequence ID" value="NZ_BAABIK010000006.1"/>
</dbReference>
<accession>A0ABP9GA43</accession>